<keyword evidence="6" id="KW-0808">Transferase</keyword>
<evidence type="ECO:0000256" key="3">
    <source>
        <dbReference type="ARBA" id="ARBA00022989"/>
    </source>
</evidence>
<protein>
    <submittedName>
        <fullName evidence="6">Isoprenylcysteine carboxyl methyltransferase</fullName>
    </submittedName>
</protein>
<name>B7K7U8_GLOC7</name>
<evidence type="ECO:0000256" key="5">
    <source>
        <dbReference type="SAM" id="Phobius"/>
    </source>
</evidence>
<evidence type="ECO:0000313" key="6">
    <source>
        <dbReference type="EMBL" id="ACK71144.1"/>
    </source>
</evidence>
<comment type="subcellular location">
    <subcellularLocation>
        <location evidence="1">Membrane</location>
        <topology evidence="1">Multi-pass membrane protein</topology>
    </subcellularLocation>
</comment>
<feature type="transmembrane region" description="Helical" evidence="5">
    <location>
        <begin position="100"/>
        <end position="121"/>
    </location>
</feature>
<sequence length="202" mass="22681">MLTKAIFLGIIILVILQRLIELKISKDHAADILAQGGQQHSDNLLSVVKLMQISWWIAMIAEVWYFNRPWIPTLAFISLVGLIGGQSLRYLSMQALGWRWTLSIMTVPSLSVVNGGVYQYLRHPNWLGVILEIFFLPLIQGAFITAITFSLLNAVVMSQRIQAEEKALMETTNYATVMAEKPRFIPNLAQLASSLISNNLNP</sequence>
<organism evidence="6 7">
    <name type="scientific">Gloeothece citriformis (strain PCC 7424)</name>
    <name type="common">Cyanothece sp. (strain PCC 7424)</name>
    <dbReference type="NCBI Taxonomy" id="65393"/>
    <lineage>
        <taxon>Bacteria</taxon>
        <taxon>Bacillati</taxon>
        <taxon>Cyanobacteriota</taxon>
        <taxon>Cyanophyceae</taxon>
        <taxon>Oscillatoriophycideae</taxon>
        <taxon>Chroococcales</taxon>
        <taxon>Aphanothecaceae</taxon>
        <taxon>Gloeothece</taxon>
        <taxon>Gloeothece citriformis</taxon>
    </lineage>
</organism>
<accession>B7K7U8</accession>
<evidence type="ECO:0000256" key="1">
    <source>
        <dbReference type="ARBA" id="ARBA00004141"/>
    </source>
</evidence>
<dbReference type="GO" id="GO:0032259">
    <property type="term" value="P:methylation"/>
    <property type="evidence" value="ECO:0007669"/>
    <property type="project" value="UniProtKB-KW"/>
</dbReference>
<dbReference type="Pfam" id="PF04140">
    <property type="entry name" value="ICMT"/>
    <property type="match status" value="1"/>
</dbReference>
<dbReference type="HOGENOM" id="CLU_102515_0_0_3"/>
<dbReference type="GO" id="GO:0016020">
    <property type="term" value="C:membrane"/>
    <property type="evidence" value="ECO:0007669"/>
    <property type="project" value="UniProtKB-SubCell"/>
</dbReference>
<feature type="transmembrane region" description="Helical" evidence="5">
    <location>
        <begin position="133"/>
        <end position="156"/>
    </location>
</feature>
<dbReference type="EMBL" id="CP001291">
    <property type="protein sequence ID" value="ACK71144.1"/>
    <property type="molecule type" value="Genomic_DNA"/>
</dbReference>
<keyword evidence="6" id="KW-0489">Methyltransferase</keyword>
<keyword evidence="2 5" id="KW-0812">Transmembrane</keyword>
<dbReference type="RefSeq" id="WP_015954745.1">
    <property type="nucleotide sequence ID" value="NC_011729.1"/>
</dbReference>
<keyword evidence="3 5" id="KW-1133">Transmembrane helix</keyword>
<dbReference type="PANTHER" id="PTHR12714:SF25">
    <property type="entry name" value="CONSERVED HYPOTHETICAL MEMBRANE PROTEIN"/>
    <property type="match status" value="1"/>
</dbReference>
<dbReference type="Proteomes" id="UP000002384">
    <property type="component" value="Chromosome"/>
</dbReference>
<dbReference type="Gene3D" id="1.20.120.1630">
    <property type="match status" value="1"/>
</dbReference>
<feature type="transmembrane region" description="Helical" evidence="5">
    <location>
        <begin position="44"/>
        <end position="64"/>
    </location>
</feature>
<dbReference type="InterPro" id="IPR007269">
    <property type="entry name" value="ICMT_MeTrfase"/>
</dbReference>
<proteinExistence type="predicted"/>
<dbReference type="GO" id="GO:0004671">
    <property type="term" value="F:protein C-terminal S-isoprenylcysteine carboxyl O-methyltransferase activity"/>
    <property type="evidence" value="ECO:0007669"/>
    <property type="project" value="InterPro"/>
</dbReference>
<evidence type="ECO:0000256" key="2">
    <source>
        <dbReference type="ARBA" id="ARBA00022692"/>
    </source>
</evidence>
<dbReference type="OrthoDB" id="7203053at2"/>
<gene>
    <name evidence="6" type="ordered locus">PCC7424_2732</name>
</gene>
<dbReference type="KEGG" id="cyc:PCC7424_2732"/>
<dbReference type="STRING" id="65393.PCC7424_2732"/>
<dbReference type="PANTHER" id="PTHR12714">
    <property type="entry name" value="PROTEIN-S ISOPRENYLCYSTEINE O-METHYLTRANSFERASE"/>
    <property type="match status" value="1"/>
</dbReference>
<dbReference type="AlphaFoldDB" id="B7K7U8"/>
<evidence type="ECO:0000313" key="7">
    <source>
        <dbReference type="Proteomes" id="UP000002384"/>
    </source>
</evidence>
<keyword evidence="4 5" id="KW-0472">Membrane</keyword>
<feature type="transmembrane region" description="Helical" evidence="5">
    <location>
        <begin position="70"/>
        <end position="88"/>
    </location>
</feature>
<feature type="transmembrane region" description="Helical" evidence="5">
    <location>
        <begin position="6"/>
        <end position="24"/>
    </location>
</feature>
<dbReference type="eggNOG" id="COG1755">
    <property type="taxonomic scope" value="Bacteria"/>
</dbReference>
<reference evidence="7" key="1">
    <citation type="journal article" date="2011" name="MBio">
        <title>Novel metabolic attributes of the genus Cyanothece, comprising a group of unicellular nitrogen-fixing Cyanobacteria.</title>
        <authorList>
            <person name="Bandyopadhyay A."/>
            <person name="Elvitigala T."/>
            <person name="Welsh E."/>
            <person name="Stockel J."/>
            <person name="Liberton M."/>
            <person name="Min H."/>
            <person name="Sherman L.A."/>
            <person name="Pakrasi H.B."/>
        </authorList>
    </citation>
    <scope>NUCLEOTIDE SEQUENCE [LARGE SCALE GENOMIC DNA]</scope>
    <source>
        <strain evidence="7">PCC 7424</strain>
    </source>
</reference>
<evidence type="ECO:0000256" key="4">
    <source>
        <dbReference type="ARBA" id="ARBA00023136"/>
    </source>
</evidence>
<keyword evidence="7" id="KW-1185">Reference proteome</keyword>